<name>A0A7N4PT74_SARHA</name>
<reference evidence="1" key="3">
    <citation type="submission" date="2025-09" db="UniProtKB">
        <authorList>
            <consortium name="Ensembl"/>
        </authorList>
    </citation>
    <scope>IDENTIFICATION</scope>
</reference>
<sequence>CSWHTRAMYFGNGTELSVEP</sequence>
<accession>A0A7N4PT74</accession>
<reference evidence="1" key="2">
    <citation type="submission" date="2025-08" db="UniProtKB">
        <authorList>
            <consortium name="Ensembl"/>
        </authorList>
    </citation>
    <scope>IDENTIFICATION</scope>
</reference>
<evidence type="ECO:0000313" key="2">
    <source>
        <dbReference type="Proteomes" id="UP000007648"/>
    </source>
</evidence>
<keyword evidence="2" id="KW-1185">Reference proteome</keyword>
<evidence type="ECO:0000313" key="1">
    <source>
        <dbReference type="Ensembl" id="ENSSHAP00000041957.1"/>
    </source>
</evidence>
<dbReference type="Ensembl" id="ENSSHAT00000025063.1">
    <property type="protein sequence ID" value="ENSSHAP00000041957.1"/>
    <property type="gene ID" value="ENSSHAG00000023478.1"/>
</dbReference>
<protein>
    <submittedName>
        <fullName evidence="1">Uncharacterized protein</fullName>
    </submittedName>
</protein>
<dbReference type="Proteomes" id="UP000007648">
    <property type="component" value="Unassembled WGS sequence"/>
</dbReference>
<dbReference type="AlphaFoldDB" id="A0A7N4PT74"/>
<dbReference type="InParanoid" id="A0A7N4PT74"/>
<reference evidence="1 2" key="1">
    <citation type="journal article" date="2011" name="Proc. Natl. Acad. Sci. U.S.A.">
        <title>Genetic diversity and population structure of the endangered marsupial Sarcophilus harrisii (Tasmanian devil).</title>
        <authorList>
            <person name="Miller W."/>
            <person name="Hayes V.M."/>
            <person name="Ratan A."/>
            <person name="Petersen D.C."/>
            <person name="Wittekindt N.E."/>
            <person name="Miller J."/>
            <person name="Walenz B."/>
            <person name="Knight J."/>
            <person name="Qi J."/>
            <person name="Zhao F."/>
            <person name="Wang Q."/>
            <person name="Bedoya-Reina O.C."/>
            <person name="Katiyar N."/>
            <person name="Tomsho L.P."/>
            <person name="Kasson L.M."/>
            <person name="Hardie R.A."/>
            <person name="Woodbridge P."/>
            <person name="Tindall E.A."/>
            <person name="Bertelsen M.F."/>
            <person name="Dixon D."/>
            <person name="Pyecroft S."/>
            <person name="Helgen K.M."/>
            <person name="Lesk A.M."/>
            <person name="Pringle T.H."/>
            <person name="Patterson N."/>
            <person name="Zhang Y."/>
            <person name="Kreiss A."/>
            <person name="Woods G.M."/>
            <person name="Jones M.E."/>
            <person name="Schuster S.C."/>
        </authorList>
    </citation>
    <scope>NUCLEOTIDE SEQUENCE [LARGE SCALE GENOMIC DNA]</scope>
</reference>
<proteinExistence type="predicted"/>
<organism evidence="1 2">
    <name type="scientific">Sarcophilus harrisii</name>
    <name type="common">Tasmanian devil</name>
    <name type="synonym">Sarcophilus laniarius</name>
    <dbReference type="NCBI Taxonomy" id="9305"/>
    <lineage>
        <taxon>Eukaryota</taxon>
        <taxon>Metazoa</taxon>
        <taxon>Chordata</taxon>
        <taxon>Craniata</taxon>
        <taxon>Vertebrata</taxon>
        <taxon>Euteleostomi</taxon>
        <taxon>Mammalia</taxon>
        <taxon>Metatheria</taxon>
        <taxon>Dasyuromorphia</taxon>
        <taxon>Dasyuridae</taxon>
        <taxon>Sarcophilus</taxon>
    </lineage>
</organism>